<gene>
    <name evidence="2" type="ORF">SAMN04488068_3038</name>
</gene>
<organism evidence="2 3">
    <name type="scientific">Hydrocarboniphaga daqingensis</name>
    <dbReference type="NCBI Taxonomy" id="490188"/>
    <lineage>
        <taxon>Bacteria</taxon>
        <taxon>Pseudomonadati</taxon>
        <taxon>Pseudomonadota</taxon>
        <taxon>Gammaproteobacteria</taxon>
        <taxon>Nevskiales</taxon>
        <taxon>Nevskiaceae</taxon>
        <taxon>Hydrocarboniphaga</taxon>
    </lineage>
</organism>
<dbReference type="CDD" id="cd04301">
    <property type="entry name" value="NAT_SF"/>
    <property type="match status" value="1"/>
</dbReference>
<dbReference type="PROSITE" id="PS51186">
    <property type="entry name" value="GNAT"/>
    <property type="match status" value="1"/>
</dbReference>
<accession>A0A1M5RCY8</accession>
<feature type="domain" description="N-acetyltransferase" evidence="1">
    <location>
        <begin position="19"/>
        <end position="167"/>
    </location>
</feature>
<dbReference type="NCBIfam" id="TIGR04045">
    <property type="entry name" value="MSMEG_0567_GNAT"/>
    <property type="match status" value="1"/>
</dbReference>
<dbReference type="Proteomes" id="UP000199758">
    <property type="component" value="Unassembled WGS sequence"/>
</dbReference>
<keyword evidence="2" id="KW-0808">Transferase</keyword>
<dbReference type="OrthoDB" id="9796171at2"/>
<dbReference type="AlphaFoldDB" id="A0A1M5RCY8"/>
<evidence type="ECO:0000313" key="3">
    <source>
        <dbReference type="Proteomes" id="UP000199758"/>
    </source>
</evidence>
<evidence type="ECO:0000313" key="2">
    <source>
        <dbReference type="EMBL" id="SHH24141.1"/>
    </source>
</evidence>
<sequence>MLPFASSDCTAYPFVAGEYRIKHVSERWERVACRALRQQVFCREQAMFDGDDADERDTDALTIAAIACIAGMPEQLVGTVRLHCDDHDAAHWSGSRLAVHADYRRCAWLGSELIRHAVSTAVARGCRQFSANVQPQHRSLFERLHWQVVATSTVQNRPHLQMQADLRHYPARRQDEIAWYTATPWQRAA</sequence>
<evidence type="ECO:0000259" key="1">
    <source>
        <dbReference type="PROSITE" id="PS51186"/>
    </source>
</evidence>
<dbReference type="GO" id="GO:0016747">
    <property type="term" value="F:acyltransferase activity, transferring groups other than amino-acyl groups"/>
    <property type="evidence" value="ECO:0007669"/>
    <property type="project" value="InterPro"/>
</dbReference>
<dbReference type="InterPro" id="IPR000182">
    <property type="entry name" value="GNAT_dom"/>
</dbReference>
<dbReference type="SUPFAM" id="SSF55729">
    <property type="entry name" value="Acyl-CoA N-acyltransferases (Nat)"/>
    <property type="match status" value="1"/>
</dbReference>
<dbReference type="Pfam" id="PF00583">
    <property type="entry name" value="Acetyltransf_1"/>
    <property type="match status" value="1"/>
</dbReference>
<protein>
    <submittedName>
        <fullName evidence="2">Putative N-acetyltransferase, MSMEG_0567 N-terminal domain family</fullName>
    </submittedName>
</protein>
<dbReference type="STRING" id="490188.SAMN04488068_3038"/>
<dbReference type="InterPro" id="IPR024035">
    <property type="entry name" value="MSMEG_0567_GNAT"/>
</dbReference>
<reference evidence="2 3" key="1">
    <citation type="submission" date="2016-11" db="EMBL/GenBank/DDBJ databases">
        <authorList>
            <person name="Jaros S."/>
            <person name="Januszkiewicz K."/>
            <person name="Wedrychowicz H."/>
        </authorList>
    </citation>
    <scope>NUCLEOTIDE SEQUENCE [LARGE SCALE GENOMIC DNA]</scope>
    <source>
        <strain evidence="2 3">CGMCC 1.7049</strain>
    </source>
</reference>
<keyword evidence="3" id="KW-1185">Reference proteome</keyword>
<dbReference type="EMBL" id="FQWZ01000007">
    <property type="protein sequence ID" value="SHH24141.1"/>
    <property type="molecule type" value="Genomic_DNA"/>
</dbReference>
<dbReference type="RefSeq" id="WP_072898785.1">
    <property type="nucleotide sequence ID" value="NZ_FQWZ01000007.1"/>
</dbReference>
<proteinExistence type="predicted"/>
<dbReference type="InterPro" id="IPR016181">
    <property type="entry name" value="Acyl_CoA_acyltransferase"/>
</dbReference>
<dbReference type="Gene3D" id="3.40.630.30">
    <property type="match status" value="1"/>
</dbReference>
<name>A0A1M5RCY8_9GAMM</name>